<dbReference type="PANTHER" id="PTHR32432:SF3">
    <property type="entry name" value="ETHANOLAMINE UTILIZATION PROTEIN EUTJ"/>
    <property type="match status" value="1"/>
</dbReference>
<proteinExistence type="predicted"/>
<organism evidence="3 4">
    <name type="scientific">Gracilibacillus dipsosauri</name>
    <dbReference type="NCBI Taxonomy" id="178340"/>
    <lineage>
        <taxon>Bacteria</taxon>
        <taxon>Bacillati</taxon>
        <taxon>Bacillota</taxon>
        <taxon>Bacilli</taxon>
        <taxon>Bacillales</taxon>
        <taxon>Bacillaceae</taxon>
        <taxon>Gracilibacillus</taxon>
    </lineage>
</organism>
<reference evidence="3 4" key="1">
    <citation type="submission" date="2018-05" db="EMBL/GenBank/DDBJ databases">
        <title>Genomic analysis of Gracilibacillus dipsosauri DD1 reveals novel features of a salt-tolerant amylase.</title>
        <authorList>
            <person name="Deutch C.E."/>
            <person name="Yang S."/>
        </authorList>
    </citation>
    <scope>NUCLEOTIDE SEQUENCE [LARGE SCALE GENOMIC DNA]</scope>
    <source>
        <strain evidence="3 4">DD1</strain>
    </source>
</reference>
<keyword evidence="3" id="KW-0131">Cell cycle</keyword>
<dbReference type="GO" id="GO:0003723">
    <property type="term" value="F:RNA binding"/>
    <property type="evidence" value="ECO:0007669"/>
    <property type="project" value="UniProtKB-KW"/>
</dbReference>
<dbReference type="InterPro" id="IPR043129">
    <property type="entry name" value="ATPase_NBD"/>
</dbReference>
<dbReference type="Pfam" id="PF11104">
    <property type="entry name" value="PilM_2"/>
    <property type="match status" value="1"/>
</dbReference>
<dbReference type="InterPro" id="IPR005883">
    <property type="entry name" value="PilM"/>
</dbReference>
<name>A0A317L2Z1_9BACI</name>
<accession>A0A317L2Z1</accession>
<evidence type="ECO:0000313" key="3">
    <source>
        <dbReference type="EMBL" id="PWU70242.1"/>
    </source>
</evidence>
<keyword evidence="3" id="KW-0132">Cell division</keyword>
<sequence>MSDQMFALDIGTRSVVGLLMEKVDNQYQLLDYYVIEHEERSMLDGQIHDIVSVSNVIQRVKSHLEQKHGITLNKACVAAAGRALKTKRTHTTKNIVKQPLLNEEDVLFLELDAVQKAQYQLAEEKSTDKENDYYCVGYSVLKYYIDQEEIGSLIDQQGDEAMVEIIATFLPRIVVESLLSALHRANLQLEALTLEPIAAIHVLIPPSMRRLNVALVDIGAGTSDIALTSEGAVTAYGMVPKAGDEITEAISDHYLLDFNQAEVFKKEITKHKTAKVQDILGFEQEVSYKDLAEVISPAVDNLTNALAEEMLTLNGTPPKAVMLVGGGSQTPELAIRLANKLKLPSNRVAIRGVDAITLLKQNDDMPIGPEFITPIGIAIAAKQNPVHYVTLTVNDRTIRLFEMKQLTVADSLLAAGIQVQKLYGRPGMAYMIDFNGKQMTLPGSFGQGPTIYVNQQKATIDTIIHDGDNITITKGVDGTSPEMTIGEFIGQPTPITIYFNQKEQHLSPRIFVNQKKVGADYLLQDGDQVSFKQQFKVQDVLKDNRIDKDINNSFIIWVNNEQMLLKDYSKKLVINGKPASKEQSIKNGDRIDLISNDHPLLEDILLKLNIPTEKTITVTYNHEPLVLTKSFIKVSRNGKAIEKNARINDQDKLEVTELKEEPFLFQDIFRHISLDLANVKGKVILRKNGEKVSFLDELKANDEIEIILD</sequence>
<dbReference type="Proteomes" id="UP000245624">
    <property type="component" value="Unassembled WGS sequence"/>
</dbReference>
<evidence type="ECO:0000256" key="1">
    <source>
        <dbReference type="PROSITE-ProRule" id="PRU00182"/>
    </source>
</evidence>
<keyword evidence="1" id="KW-0694">RNA-binding</keyword>
<dbReference type="CDD" id="cd24004">
    <property type="entry name" value="ASKHA_NBD_PilM-like"/>
    <property type="match status" value="1"/>
</dbReference>
<dbReference type="PANTHER" id="PTHR32432">
    <property type="entry name" value="CELL DIVISION PROTEIN FTSA-RELATED"/>
    <property type="match status" value="1"/>
</dbReference>
<dbReference type="RefSeq" id="WP_109983014.1">
    <property type="nucleotide sequence ID" value="NZ_QGTD01000002.1"/>
</dbReference>
<feature type="domain" description="SHS2" evidence="2">
    <location>
        <begin position="5"/>
        <end position="203"/>
    </location>
</feature>
<dbReference type="InterPro" id="IPR003494">
    <property type="entry name" value="SHS2_FtsA"/>
</dbReference>
<dbReference type="Gene3D" id="3.30.420.40">
    <property type="match status" value="2"/>
</dbReference>
<keyword evidence="4" id="KW-1185">Reference proteome</keyword>
<dbReference type="SUPFAM" id="SSF53067">
    <property type="entry name" value="Actin-like ATPase domain"/>
    <property type="match status" value="2"/>
</dbReference>
<comment type="caution">
    <text evidence="3">The sequence shown here is derived from an EMBL/GenBank/DDBJ whole genome shotgun (WGS) entry which is preliminary data.</text>
</comment>
<dbReference type="OrthoDB" id="9768127at2"/>
<dbReference type="PROSITE" id="PS50889">
    <property type="entry name" value="S4"/>
    <property type="match status" value="1"/>
</dbReference>
<evidence type="ECO:0000259" key="2">
    <source>
        <dbReference type="SMART" id="SM00842"/>
    </source>
</evidence>
<gene>
    <name evidence="3" type="ORF">DLJ74_01210</name>
</gene>
<protein>
    <submittedName>
        <fullName evidence="3">Cell division protein</fullName>
    </submittedName>
</protein>
<dbReference type="InterPro" id="IPR050696">
    <property type="entry name" value="FtsA/MreB"/>
</dbReference>
<dbReference type="GO" id="GO:0051301">
    <property type="term" value="P:cell division"/>
    <property type="evidence" value="ECO:0007669"/>
    <property type="project" value="UniProtKB-KW"/>
</dbReference>
<dbReference type="SMART" id="SM00842">
    <property type="entry name" value="FtsA"/>
    <property type="match status" value="1"/>
</dbReference>
<evidence type="ECO:0000313" key="4">
    <source>
        <dbReference type="Proteomes" id="UP000245624"/>
    </source>
</evidence>
<dbReference type="EMBL" id="QGTD01000002">
    <property type="protein sequence ID" value="PWU70242.1"/>
    <property type="molecule type" value="Genomic_DNA"/>
</dbReference>
<dbReference type="AlphaFoldDB" id="A0A317L2Z1"/>